<protein>
    <recommendedName>
        <fullName evidence="3">WW domain-containing protein</fullName>
    </recommendedName>
</protein>
<feature type="domain" description="WW" evidence="3">
    <location>
        <begin position="101"/>
        <end position="129"/>
    </location>
</feature>
<dbReference type="SUPFAM" id="SSF51045">
    <property type="entry name" value="WW domain"/>
    <property type="match status" value="1"/>
</dbReference>
<dbReference type="CDD" id="cd00201">
    <property type="entry name" value="WW"/>
    <property type="match status" value="1"/>
</dbReference>
<feature type="region of interest" description="Disordered" evidence="2">
    <location>
        <begin position="228"/>
        <end position="249"/>
    </location>
</feature>
<accession>A0A1E3PSU0</accession>
<dbReference type="PANTHER" id="PTHR15377">
    <property type="entry name" value="TRANSCRIPTION ELONGATION REGULATOR 1"/>
    <property type="match status" value="1"/>
</dbReference>
<dbReference type="SMART" id="SM00456">
    <property type="entry name" value="WW"/>
    <property type="match status" value="2"/>
</dbReference>
<proteinExistence type="predicted"/>
<dbReference type="PANTHER" id="PTHR15377:SF3">
    <property type="entry name" value="WW DOMAIN-CONTAINING PROTEIN"/>
    <property type="match status" value="1"/>
</dbReference>
<dbReference type="PROSITE" id="PS50020">
    <property type="entry name" value="WW_DOMAIN_2"/>
    <property type="match status" value="2"/>
</dbReference>
<keyword evidence="1" id="KW-0677">Repeat</keyword>
<evidence type="ECO:0000256" key="2">
    <source>
        <dbReference type="SAM" id="MobiDB-lite"/>
    </source>
</evidence>
<dbReference type="SUPFAM" id="SSF81698">
    <property type="entry name" value="FF domain"/>
    <property type="match status" value="1"/>
</dbReference>
<dbReference type="InterPro" id="IPR036517">
    <property type="entry name" value="FF_domain_sf"/>
</dbReference>
<dbReference type="Pfam" id="PF00397">
    <property type="entry name" value="WW"/>
    <property type="match status" value="1"/>
</dbReference>
<dbReference type="InterPro" id="IPR001202">
    <property type="entry name" value="WW_dom"/>
</dbReference>
<organism evidence="4 5">
    <name type="scientific">Nadsonia fulvescens var. elongata DSM 6958</name>
    <dbReference type="NCBI Taxonomy" id="857566"/>
    <lineage>
        <taxon>Eukaryota</taxon>
        <taxon>Fungi</taxon>
        <taxon>Dikarya</taxon>
        <taxon>Ascomycota</taxon>
        <taxon>Saccharomycotina</taxon>
        <taxon>Dipodascomycetes</taxon>
        <taxon>Dipodascales</taxon>
        <taxon>Dipodascales incertae sedis</taxon>
        <taxon>Nadsonia</taxon>
    </lineage>
</organism>
<evidence type="ECO:0000259" key="3">
    <source>
        <dbReference type="PROSITE" id="PS50020"/>
    </source>
</evidence>
<dbReference type="Proteomes" id="UP000095009">
    <property type="component" value="Unassembled WGS sequence"/>
</dbReference>
<dbReference type="GO" id="GO:0070063">
    <property type="term" value="F:RNA polymerase binding"/>
    <property type="evidence" value="ECO:0007669"/>
    <property type="project" value="InterPro"/>
</dbReference>
<dbReference type="SMART" id="SM00441">
    <property type="entry name" value="FF"/>
    <property type="match status" value="1"/>
</dbReference>
<dbReference type="EMBL" id="KV454406">
    <property type="protein sequence ID" value="ODQ68324.1"/>
    <property type="molecule type" value="Genomic_DNA"/>
</dbReference>
<dbReference type="InterPro" id="IPR036020">
    <property type="entry name" value="WW_dom_sf"/>
</dbReference>
<evidence type="ECO:0000313" key="5">
    <source>
        <dbReference type="Proteomes" id="UP000095009"/>
    </source>
</evidence>
<dbReference type="InterPro" id="IPR045148">
    <property type="entry name" value="TCRG1-like"/>
</dbReference>
<evidence type="ECO:0000256" key="1">
    <source>
        <dbReference type="ARBA" id="ARBA00022737"/>
    </source>
</evidence>
<dbReference type="AlphaFoldDB" id="A0A1E3PSU0"/>
<dbReference type="GO" id="GO:0003712">
    <property type="term" value="F:transcription coregulator activity"/>
    <property type="evidence" value="ECO:0007669"/>
    <property type="project" value="TreeGrafter"/>
</dbReference>
<dbReference type="PROSITE" id="PS01159">
    <property type="entry name" value="WW_DOMAIN_1"/>
    <property type="match status" value="1"/>
</dbReference>
<name>A0A1E3PSU0_9ASCO</name>
<keyword evidence="5" id="KW-1185">Reference proteome</keyword>
<reference evidence="4 5" key="1">
    <citation type="journal article" date="2016" name="Proc. Natl. Acad. Sci. U.S.A.">
        <title>Comparative genomics of biotechnologically important yeasts.</title>
        <authorList>
            <person name="Riley R."/>
            <person name="Haridas S."/>
            <person name="Wolfe K.H."/>
            <person name="Lopes M.R."/>
            <person name="Hittinger C.T."/>
            <person name="Goeker M."/>
            <person name="Salamov A.A."/>
            <person name="Wisecaver J.H."/>
            <person name="Long T.M."/>
            <person name="Calvey C.H."/>
            <person name="Aerts A.L."/>
            <person name="Barry K.W."/>
            <person name="Choi C."/>
            <person name="Clum A."/>
            <person name="Coughlan A.Y."/>
            <person name="Deshpande S."/>
            <person name="Douglass A.P."/>
            <person name="Hanson S.J."/>
            <person name="Klenk H.-P."/>
            <person name="LaButti K.M."/>
            <person name="Lapidus A."/>
            <person name="Lindquist E.A."/>
            <person name="Lipzen A.M."/>
            <person name="Meier-Kolthoff J.P."/>
            <person name="Ohm R.A."/>
            <person name="Otillar R.P."/>
            <person name="Pangilinan J.L."/>
            <person name="Peng Y."/>
            <person name="Rokas A."/>
            <person name="Rosa C.A."/>
            <person name="Scheuner C."/>
            <person name="Sibirny A.A."/>
            <person name="Slot J.C."/>
            <person name="Stielow J.B."/>
            <person name="Sun H."/>
            <person name="Kurtzman C.P."/>
            <person name="Blackwell M."/>
            <person name="Grigoriev I.V."/>
            <person name="Jeffries T.W."/>
        </authorList>
    </citation>
    <scope>NUCLEOTIDE SEQUENCE [LARGE SCALE GENOMIC DNA]</scope>
    <source>
        <strain evidence="4 5">DSM 6958</strain>
    </source>
</reference>
<dbReference type="Gene3D" id="2.20.70.10">
    <property type="match status" value="1"/>
</dbReference>
<dbReference type="InterPro" id="IPR002713">
    <property type="entry name" value="FF_domain"/>
</dbReference>
<feature type="domain" description="WW" evidence="3">
    <location>
        <begin position="6"/>
        <end position="40"/>
    </location>
</feature>
<sequence>MEEIQLQLPAGWTVHVSPLSGHYYYYNHQAKKSTYKLPQAKTLNKKSKARRGLAKEIQGKGASAEDKAFIPTETVTKEKEKAVKRHRDTPRLALPLKQNQPWQLVFLTSGRRFFYNNGENKSLWVAPNADVQKEVDEMDRDEMLILIAQARGLNLNDYKDVINRGSLDLDKENISLKQNKTESDKILEVHEDLMRGRADNGPSVIKKSNNETIIKNIKRRIVIVDEADEDQADDYTDHSSDSEKEQENIESMDLAMQEELMALMDSDSDFEDNPQDSNVLIDDDSHTSVEEPINGYYDTVSAYASKKSRFFSMLTRHNVNPYSSWEFELNKVINDETYLEFDSTRERSELFNEWAKINIHKMRTAEDNSSQPLEASALHNQNNELDSENSGIFYSTPHSKYLKFLQTNPKPKLFYIEYKRKFREDPEFMEFKSTIPDKEMEKLYRNFTRSIKKCSSKNQRKSLVEDLITQTRADLDEMINDARFYLVDESTVLDLLKTHKDKRQDLDSGDKVSQILRARKIKGEQQRMQQRANLDRSRKILRSSELELQDATYGNTDGLVSVLSHLR</sequence>
<feature type="compositionally biased region" description="Basic and acidic residues" evidence="2">
    <location>
        <begin position="235"/>
        <end position="247"/>
    </location>
</feature>
<dbReference type="Gene3D" id="1.10.10.440">
    <property type="entry name" value="FF domain"/>
    <property type="match status" value="1"/>
</dbReference>
<dbReference type="STRING" id="857566.A0A1E3PSU0"/>
<dbReference type="OrthoDB" id="410044at2759"/>
<dbReference type="GO" id="GO:0005634">
    <property type="term" value="C:nucleus"/>
    <property type="evidence" value="ECO:0007669"/>
    <property type="project" value="TreeGrafter"/>
</dbReference>
<dbReference type="Pfam" id="PF01846">
    <property type="entry name" value="FF"/>
    <property type="match status" value="1"/>
</dbReference>
<gene>
    <name evidence="4" type="ORF">NADFUDRAFT_48971</name>
</gene>
<evidence type="ECO:0000313" key="4">
    <source>
        <dbReference type="EMBL" id="ODQ68324.1"/>
    </source>
</evidence>